<evidence type="ECO:0000259" key="6">
    <source>
        <dbReference type="Pfam" id="PF07980"/>
    </source>
</evidence>
<dbReference type="GO" id="GO:0009279">
    <property type="term" value="C:cell outer membrane"/>
    <property type="evidence" value="ECO:0007669"/>
    <property type="project" value="UniProtKB-SubCell"/>
</dbReference>
<evidence type="ECO:0000313" key="8">
    <source>
        <dbReference type="EMBL" id="MBB3702375.1"/>
    </source>
</evidence>
<dbReference type="Proteomes" id="UP000541425">
    <property type="component" value="Unassembled WGS sequence"/>
</dbReference>
<comment type="similarity">
    <text evidence="2">Belongs to the SusD family.</text>
</comment>
<comment type="subcellular location">
    <subcellularLocation>
        <location evidence="1">Cell outer membrane</location>
    </subcellularLocation>
</comment>
<dbReference type="PROSITE" id="PS51257">
    <property type="entry name" value="PROKAR_LIPOPROTEIN"/>
    <property type="match status" value="1"/>
</dbReference>
<comment type="caution">
    <text evidence="8">The sequence shown here is derived from an EMBL/GenBank/DDBJ whole genome shotgun (WGS) entry which is preliminary data.</text>
</comment>
<dbReference type="RefSeq" id="WP_183695277.1">
    <property type="nucleotide sequence ID" value="NZ_JACICA010000003.1"/>
</dbReference>
<evidence type="ECO:0008006" key="10">
    <source>
        <dbReference type="Google" id="ProtNLM"/>
    </source>
</evidence>
<evidence type="ECO:0000313" key="9">
    <source>
        <dbReference type="Proteomes" id="UP000541425"/>
    </source>
</evidence>
<feature type="domain" description="SusD-like N-terminal" evidence="7">
    <location>
        <begin position="92"/>
        <end position="230"/>
    </location>
</feature>
<accession>A0A7W5UI83</accession>
<name>A0A7W5UI83_9BACT</name>
<keyword evidence="3" id="KW-0732">Signal</keyword>
<dbReference type="InterPro" id="IPR012944">
    <property type="entry name" value="SusD_RagB_dom"/>
</dbReference>
<reference evidence="8 9" key="1">
    <citation type="submission" date="2020-08" db="EMBL/GenBank/DDBJ databases">
        <title>Genomic Encyclopedia of Type Strains, Phase IV (KMG-IV): sequencing the most valuable type-strain genomes for metagenomic binning, comparative biology and taxonomic classification.</title>
        <authorList>
            <person name="Goeker M."/>
        </authorList>
    </citation>
    <scope>NUCLEOTIDE SEQUENCE [LARGE SCALE GENOMIC DNA]</scope>
    <source>
        <strain evidence="8 9">DSM 22548</strain>
    </source>
</reference>
<dbReference type="AlphaFoldDB" id="A0A7W5UI83"/>
<dbReference type="Pfam" id="PF14322">
    <property type="entry name" value="SusD-like_3"/>
    <property type="match status" value="1"/>
</dbReference>
<dbReference type="InterPro" id="IPR033985">
    <property type="entry name" value="SusD-like_N"/>
</dbReference>
<organism evidence="8 9">
    <name type="scientific">Alloprevotella rava</name>
    <dbReference type="NCBI Taxonomy" id="671218"/>
    <lineage>
        <taxon>Bacteria</taxon>
        <taxon>Pseudomonadati</taxon>
        <taxon>Bacteroidota</taxon>
        <taxon>Bacteroidia</taxon>
        <taxon>Bacteroidales</taxon>
        <taxon>Prevotellaceae</taxon>
        <taxon>Alloprevotella</taxon>
    </lineage>
</organism>
<dbReference type="Gene3D" id="1.25.40.390">
    <property type="match status" value="1"/>
</dbReference>
<keyword evidence="5" id="KW-0998">Cell outer membrane</keyword>
<feature type="domain" description="RagB/SusD" evidence="6">
    <location>
        <begin position="398"/>
        <end position="499"/>
    </location>
</feature>
<proteinExistence type="inferred from homology"/>
<dbReference type="EMBL" id="JACICA010000003">
    <property type="protein sequence ID" value="MBB3702375.1"/>
    <property type="molecule type" value="Genomic_DNA"/>
</dbReference>
<protein>
    <recommendedName>
        <fullName evidence="10">RagB/SusD family nutrient uptake outer membrane protein</fullName>
    </recommendedName>
</protein>
<dbReference type="SUPFAM" id="SSF48452">
    <property type="entry name" value="TPR-like"/>
    <property type="match status" value="1"/>
</dbReference>
<sequence>MKKSLFTIALCLLLTGCLSEDPKGQLTEKDAYATAAGVELHLVNNLYNYIGGNQDSQGLMGTPRGVYDFNSLTTDEQMLPIRGGDWYDGGFWQRLHTHQWTDSEEPLQNTWNYLYKVVMLCNRSLYKIDRNRNVLTSAQYESYTAEVRAIRAMYYFYIMDLFGRVPLVTSYSETPETTGQTERSATYAFILNELNAALPNLSMERSNYVGANYGRVTKPVVWFLLAKLYLNAEIYADDDWTDAHRPSGSGLFFQVDGHKLNAWQAAIAYCEKLTAAGYGLEADPAKNFSVQNETSAENIFVIPMDKLLYANQFLYLFRSRHYAHGSALGMDAENGTSATLSTVRAFGYGTENLDTRWAMDFFADTVSVDGKVVMLDNGKPLVYNPLEVRDNLTGSPYEQTAGARMKKYEVDRQAYSDGRLQNNDIVLYRYADVLLMQAEALVRNGDDGSAPFDAVRARAGMPLRSCTLTNLLTERLLELMWEGWRRNDLVRFGEFDTNAYLTVFPIPQNVLDLNGKLTQNKGYK</sequence>
<evidence type="ECO:0000256" key="1">
    <source>
        <dbReference type="ARBA" id="ARBA00004442"/>
    </source>
</evidence>
<evidence type="ECO:0000256" key="2">
    <source>
        <dbReference type="ARBA" id="ARBA00006275"/>
    </source>
</evidence>
<evidence type="ECO:0000259" key="7">
    <source>
        <dbReference type="Pfam" id="PF14322"/>
    </source>
</evidence>
<keyword evidence="4" id="KW-0472">Membrane</keyword>
<dbReference type="InterPro" id="IPR011990">
    <property type="entry name" value="TPR-like_helical_dom_sf"/>
</dbReference>
<evidence type="ECO:0000256" key="4">
    <source>
        <dbReference type="ARBA" id="ARBA00023136"/>
    </source>
</evidence>
<dbReference type="CDD" id="cd08977">
    <property type="entry name" value="SusD"/>
    <property type="match status" value="1"/>
</dbReference>
<evidence type="ECO:0000256" key="3">
    <source>
        <dbReference type="ARBA" id="ARBA00022729"/>
    </source>
</evidence>
<dbReference type="Pfam" id="PF07980">
    <property type="entry name" value="SusD_RagB"/>
    <property type="match status" value="1"/>
</dbReference>
<evidence type="ECO:0000256" key="5">
    <source>
        <dbReference type="ARBA" id="ARBA00023237"/>
    </source>
</evidence>
<gene>
    <name evidence="8" type="ORF">FHS60_000833</name>
</gene>